<protein>
    <submittedName>
        <fullName evidence="7">Putative enzyme</fullName>
        <ecNumber evidence="7">2.1.1.-</ecNumber>
    </submittedName>
</protein>
<feature type="binding site" evidence="4">
    <location>
        <position position="400"/>
    </location>
    <ligand>
        <name>S-adenosyl-L-methionine</name>
        <dbReference type="ChEBI" id="CHEBI:59789"/>
    </ligand>
</feature>
<feature type="binding site" evidence="4">
    <location>
        <position position="304"/>
    </location>
    <ligand>
        <name>S-adenosyl-L-methionine</name>
        <dbReference type="ChEBI" id="CHEBI:59789"/>
    </ligand>
</feature>
<reference evidence="7 8" key="1">
    <citation type="journal article" date="2013" name="Front. Microbiol.">
        <title>The genome of Nitrospina gracilis illuminates the metabolism and evolution of the major marine nitrite oxidizer.</title>
        <authorList>
            <person name="Luecker S."/>
            <person name="Nowka B."/>
            <person name="Rattei T."/>
            <person name="Spieck E."/>
            <person name="and Daims H."/>
        </authorList>
    </citation>
    <scope>NUCLEOTIDE SEQUENCE [LARGE SCALE GENOMIC DNA]</scope>
    <source>
        <strain evidence="7 8">3/211</strain>
    </source>
</reference>
<dbReference type="CDD" id="cd02440">
    <property type="entry name" value="AdoMet_MTases"/>
    <property type="match status" value="1"/>
</dbReference>
<name>M1YFU4_NITG3</name>
<feature type="binding site" evidence="4">
    <location>
        <position position="353"/>
    </location>
    <ligand>
        <name>S-adenosyl-L-methionine</name>
        <dbReference type="ChEBI" id="CHEBI:59789"/>
    </ligand>
</feature>
<evidence type="ECO:0000256" key="2">
    <source>
        <dbReference type="ARBA" id="ARBA00022679"/>
    </source>
</evidence>
<dbReference type="Gene3D" id="2.40.50.1070">
    <property type="match status" value="1"/>
</dbReference>
<dbReference type="PANTHER" id="PTHR11061">
    <property type="entry name" value="RNA M5U METHYLTRANSFERASE"/>
    <property type="match status" value="1"/>
</dbReference>
<evidence type="ECO:0000256" key="5">
    <source>
        <dbReference type="PROSITE-ProRule" id="PRU10015"/>
    </source>
</evidence>
<comment type="similarity">
    <text evidence="4">Belongs to the class I-like SAM-binding methyltransferase superfamily. RNA M5U methyltransferase family.</text>
</comment>
<dbReference type="EMBL" id="CAQJ01000004">
    <property type="protein sequence ID" value="CCQ89317.1"/>
    <property type="molecule type" value="Genomic_DNA"/>
</dbReference>
<dbReference type="InterPro" id="IPR030391">
    <property type="entry name" value="MeTrfase_TrmA_CS"/>
</dbReference>
<accession>M1YFU4</accession>
<comment type="caution">
    <text evidence="7">The sequence shown here is derived from an EMBL/GenBank/DDBJ whole genome shotgun (WGS) entry which is preliminary data.</text>
</comment>
<dbReference type="Proteomes" id="UP000011704">
    <property type="component" value="Unassembled WGS sequence"/>
</dbReference>
<dbReference type="NCBIfam" id="TIGR00479">
    <property type="entry name" value="rumA"/>
    <property type="match status" value="1"/>
</dbReference>
<evidence type="ECO:0000313" key="7">
    <source>
        <dbReference type="EMBL" id="CCQ89317.1"/>
    </source>
</evidence>
<dbReference type="PROSITE" id="PS01230">
    <property type="entry name" value="TRMA_1"/>
    <property type="match status" value="1"/>
</dbReference>
<evidence type="ECO:0000256" key="3">
    <source>
        <dbReference type="ARBA" id="ARBA00022691"/>
    </source>
</evidence>
<dbReference type="PROSITE" id="PS01231">
    <property type="entry name" value="TRMA_2"/>
    <property type="match status" value="1"/>
</dbReference>
<keyword evidence="8" id="KW-1185">Reference proteome</keyword>
<keyword evidence="3 4" id="KW-0949">S-adenosyl-L-methionine</keyword>
<dbReference type="Gene3D" id="3.40.50.150">
    <property type="entry name" value="Vaccinia Virus protein VP39"/>
    <property type="match status" value="1"/>
</dbReference>
<dbReference type="STRING" id="1266370.NITGR_1010032"/>
<dbReference type="Pfam" id="PF01938">
    <property type="entry name" value="TRAM"/>
    <property type="match status" value="1"/>
</dbReference>
<dbReference type="EC" id="2.1.1.-" evidence="7"/>
<dbReference type="OrthoDB" id="9804590at2"/>
<gene>
    <name evidence="7" type="ORF">NITGR_1010032</name>
</gene>
<keyword evidence="2 4" id="KW-0808">Transferase</keyword>
<dbReference type="InterPro" id="IPR010280">
    <property type="entry name" value="U5_MeTrfase_fam"/>
</dbReference>
<feature type="active site" evidence="5">
    <location>
        <position position="427"/>
    </location>
</feature>
<evidence type="ECO:0000259" key="6">
    <source>
        <dbReference type="PROSITE" id="PS50926"/>
    </source>
</evidence>
<feature type="active site" description="Nucleophile" evidence="4">
    <location>
        <position position="427"/>
    </location>
</feature>
<dbReference type="InterPro" id="IPR002792">
    <property type="entry name" value="TRAM_dom"/>
</dbReference>
<dbReference type="PANTHER" id="PTHR11061:SF30">
    <property type="entry name" value="TRNA (URACIL(54)-C(5))-METHYLTRANSFERASE"/>
    <property type="match status" value="1"/>
</dbReference>
<dbReference type="FunFam" id="2.40.50.1070:FF:000003">
    <property type="entry name" value="23S rRNA (Uracil-5-)-methyltransferase RumA"/>
    <property type="match status" value="1"/>
</dbReference>
<dbReference type="AlphaFoldDB" id="M1YFU4"/>
<dbReference type="Gene3D" id="2.40.50.140">
    <property type="entry name" value="Nucleic acid-binding proteins"/>
    <property type="match status" value="1"/>
</dbReference>
<dbReference type="SUPFAM" id="SSF53335">
    <property type="entry name" value="S-adenosyl-L-methionine-dependent methyltransferases"/>
    <property type="match status" value="1"/>
</dbReference>
<dbReference type="Pfam" id="PF05958">
    <property type="entry name" value="tRNA_U5-meth_tr"/>
    <property type="match status" value="1"/>
</dbReference>
<dbReference type="GO" id="GO:0070475">
    <property type="term" value="P:rRNA base methylation"/>
    <property type="evidence" value="ECO:0007669"/>
    <property type="project" value="TreeGrafter"/>
</dbReference>
<dbReference type="PROSITE" id="PS50926">
    <property type="entry name" value="TRAM"/>
    <property type="match status" value="1"/>
</dbReference>
<evidence type="ECO:0000256" key="1">
    <source>
        <dbReference type="ARBA" id="ARBA00022603"/>
    </source>
</evidence>
<sequence length="468" mass="52224">MIADFSHREHTLAKQKLEIPVHVGDDVELEVESLASSGDGVTHHHGYTLFVPHTLPQDRVKARITKTTKRFGVTRVIKRLHSTPDRVDAPCAVFPECGGCKIQDWDYSKQMEFKVRQVQDALAHVGGLNVAVGIDPVPADQPLHYRNKANYAIEKRGKKPSIGFYRQGTHHVVDHVECHTLMEPITAIKEWLRGLIESHSLSIYNERRHTGFLRGLVVRHSAATGEALVGLVTTHGEFSRKFMDDLTDEARLKSFGIQGVIHNINRSKTNVILGHENITLWGQDFFREKLGELEFHLSLPSFFQINPYQSVKLYGIVQSWVEGTDGSVLDAYCGNGGISLWLAKAGCEVVGIDSAASNIEDAEQSAHLNGITTCRFLNMPLERAFQLKEELAAVKTVVLDPPRKGCSQEVVTGILEMKPDRIIYVSCNPATLARDLALMQGYAVRAIKVIDMFPQTQHVETAVLLERE</sequence>
<evidence type="ECO:0000256" key="4">
    <source>
        <dbReference type="PROSITE-ProRule" id="PRU01024"/>
    </source>
</evidence>
<dbReference type="PROSITE" id="PS51687">
    <property type="entry name" value="SAM_MT_RNA_M5U"/>
    <property type="match status" value="1"/>
</dbReference>
<organism evidence="7 8">
    <name type="scientific">Nitrospina gracilis (strain 3/211)</name>
    <dbReference type="NCBI Taxonomy" id="1266370"/>
    <lineage>
        <taxon>Bacteria</taxon>
        <taxon>Pseudomonadati</taxon>
        <taxon>Nitrospinota/Tectimicrobiota group</taxon>
        <taxon>Nitrospinota</taxon>
        <taxon>Nitrospinia</taxon>
        <taxon>Nitrospinales</taxon>
        <taxon>Nitrospinaceae</taxon>
        <taxon>Nitrospina</taxon>
    </lineage>
</organism>
<feature type="domain" description="TRAM" evidence="6">
    <location>
        <begin position="20"/>
        <end position="78"/>
    </location>
</feature>
<dbReference type="InterPro" id="IPR029063">
    <property type="entry name" value="SAM-dependent_MTases_sf"/>
</dbReference>
<dbReference type="FunCoup" id="M1YFU4">
    <property type="interactions" value="392"/>
</dbReference>
<dbReference type="GO" id="GO:0070041">
    <property type="term" value="F:rRNA (uridine-C5-)-methyltransferase activity"/>
    <property type="evidence" value="ECO:0007669"/>
    <property type="project" value="TreeGrafter"/>
</dbReference>
<keyword evidence="1 4" id="KW-0489">Methyltransferase</keyword>
<proteinExistence type="inferred from homology"/>
<dbReference type="InterPro" id="IPR012340">
    <property type="entry name" value="NA-bd_OB-fold"/>
</dbReference>
<dbReference type="InterPro" id="IPR030390">
    <property type="entry name" value="MeTrfase_TrmA_AS"/>
</dbReference>
<evidence type="ECO:0000313" key="8">
    <source>
        <dbReference type="Proteomes" id="UP000011704"/>
    </source>
</evidence>
<dbReference type="InParanoid" id="M1YFU4"/>
<dbReference type="SUPFAM" id="SSF50249">
    <property type="entry name" value="Nucleic acid-binding proteins"/>
    <property type="match status" value="1"/>
</dbReference>
<feature type="binding site" evidence="4">
    <location>
        <position position="332"/>
    </location>
    <ligand>
        <name>S-adenosyl-L-methionine</name>
        <dbReference type="ChEBI" id="CHEBI:59789"/>
    </ligand>
</feature>
<dbReference type="HOGENOM" id="CLU_014689_7_0_0"/>